<accession>A0ACC3A8Q9</accession>
<proteinExistence type="predicted"/>
<dbReference type="Proteomes" id="UP001172386">
    <property type="component" value="Unassembled WGS sequence"/>
</dbReference>
<gene>
    <name evidence="1" type="ORF">H2198_004526</name>
</gene>
<comment type="caution">
    <text evidence="1">The sequence shown here is derived from an EMBL/GenBank/DDBJ whole genome shotgun (WGS) entry which is preliminary data.</text>
</comment>
<reference evidence="1" key="1">
    <citation type="submission" date="2022-10" db="EMBL/GenBank/DDBJ databases">
        <title>Culturing micro-colonial fungi from biological soil crusts in the Mojave desert and describing Neophaeococcomyces mojavensis, and introducing the new genera and species Taxawa tesnikishii.</title>
        <authorList>
            <person name="Kurbessoian T."/>
            <person name="Stajich J.E."/>
        </authorList>
    </citation>
    <scope>NUCLEOTIDE SEQUENCE</scope>
    <source>
        <strain evidence="1">JES_112</strain>
    </source>
</reference>
<evidence type="ECO:0000313" key="1">
    <source>
        <dbReference type="EMBL" id="KAJ9657168.1"/>
    </source>
</evidence>
<protein>
    <submittedName>
        <fullName evidence="1">Uncharacterized protein</fullName>
    </submittedName>
</protein>
<evidence type="ECO:0000313" key="2">
    <source>
        <dbReference type="Proteomes" id="UP001172386"/>
    </source>
</evidence>
<dbReference type="EMBL" id="JAPDRQ010000068">
    <property type="protein sequence ID" value="KAJ9657168.1"/>
    <property type="molecule type" value="Genomic_DNA"/>
</dbReference>
<organism evidence="1 2">
    <name type="scientific">Neophaeococcomyces mojaviensis</name>
    <dbReference type="NCBI Taxonomy" id="3383035"/>
    <lineage>
        <taxon>Eukaryota</taxon>
        <taxon>Fungi</taxon>
        <taxon>Dikarya</taxon>
        <taxon>Ascomycota</taxon>
        <taxon>Pezizomycotina</taxon>
        <taxon>Eurotiomycetes</taxon>
        <taxon>Chaetothyriomycetidae</taxon>
        <taxon>Chaetothyriales</taxon>
        <taxon>Chaetothyriales incertae sedis</taxon>
        <taxon>Neophaeococcomyces</taxon>
    </lineage>
</organism>
<keyword evidence="2" id="KW-1185">Reference proteome</keyword>
<sequence>MKVGCQNLKVPQAFVLNVVWDHELPSTSALFLEQLEMHLLTALTAFVVAATAQAPTLTSASASSITSAPSSQSTASANATGTTSGPVTHTILVAKGGHSFSPDVTLAEIGDTIEFNFYPTNHSVIRAAYGYPCVPYEMVLGVGHYGAWSGWKPVDAVLTNPPKWSIRVNDSEPIFFYCGAPGSCIGYGMVGVVNPNASTSLEHQRQLAEQSTFVLVPGEDWPSEGAIPSGVAPSSTTSAQPTAPSTPAPTTTTAVAVASGGSVLGPGAIAGIAIGGAAVLLAAGVAIWFCGRQSRQAKTPVPMAPAQEVLAGYNAAGQPMYAKHVSSVSGYGMPPGYDPMRSPVPQPMRSPVDPMMEQGVMLNSGIPSPNVRHTSPAPMYGPTHNATMYAPGMHHVNPIEMSGEATADGRVSTEKSGVERYS</sequence>
<name>A0ACC3A8Q9_9EURO</name>